<proteinExistence type="predicted"/>
<name>A0A1G7FHI2_9EURY</name>
<dbReference type="RefSeq" id="WP_092659620.1">
    <property type="nucleotide sequence ID" value="NZ_FNBK01000001.1"/>
</dbReference>
<dbReference type="Proteomes" id="UP000199076">
    <property type="component" value="Unassembled WGS sequence"/>
</dbReference>
<accession>A0A1G7FHI2</accession>
<dbReference type="OrthoDB" id="191000at2157"/>
<dbReference type="EMBL" id="FNBK01000001">
    <property type="protein sequence ID" value="SDE75416.1"/>
    <property type="molecule type" value="Genomic_DNA"/>
</dbReference>
<organism evidence="1 2">
    <name type="scientific">Halorientalis regularis</name>
    <dbReference type="NCBI Taxonomy" id="660518"/>
    <lineage>
        <taxon>Archaea</taxon>
        <taxon>Methanobacteriati</taxon>
        <taxon>Methanobacteriota</taxon>
        <taxon>Stenosarchaea group</taxon>
        <taxon>Halobacteria</taxon>
        <taxon>Halobacteriales</taxon>
        <taxon>Haloarculaceae</taxon>
        <taxon>Halorientalis</taxon>
    </lineage>
</organism>
<dbReference type="Pfam" id="PF24110">
    <property type="entry name" value="DUF7385"/>
    <property type="match status" value="1"/>
</dbReference>
<dbReference type="InterPro" id="IPR055809">
    <property type="entry name" value="DUF7385"/>
</dbReference>
<evidence type="ECO:0000313" key="2">
    <source>
        <dbReference type="Proteomes" id="UP000199076"/>
    </source>
</evidence>
<evidence type="ECO:0008006" key="3">
    <source>
        <dbReference type="Google" id="ProtNLM"/>
    </source>
</evidence>
<dbReference type="STRING" id="660518.SAMN05216218_101199"/>
<dbReference type="AlphaFoldDB" id="A0A1G7FHI2"/>
<sequence>METLGDDDGPIDVHDYRHGLKLLKETRDTSHWANKKGYACPACGKPFEQLFVSEKTDNTFTPSSVTPFCIRHEPNRILMFRH</sequence>
<reference evidence="2" key="1">
    <citation type="submission" date="2016-10" db="EMBL/GenBank/DDBJ databases">
        <authorList>
            <person name="Varghese N."/>
            <person name="Submissions S."/>
        </authorList>
    </citation>
    <scope>NUCLEOTIDE SEQUENCE [LARGE SCALE GENOMIC DNA]</scope>
    <source>
        <strain evidence="2">IBRC-M 10760</strain>
    </source>
</reference>
<evidence type="ECO:0000313" key="1">
    <source>
        <dbReference type="EMBL" id="SDE75416.1"/>
    </source>
</evidence>
<gene>
    <name evidence="1" type="ORF">SAMN05216218_101199</name>
</gene>
<protein>
    <recommendedName>
        <fullName evidence="3">Flagella cluster protein</fullName>
    </recommendedName>
</protein>
<keyword evidence="2" id="KW-1185">Reference proteome</keyword>